<sequence length="504" mass="53282">MTQPDESLSPSASSASSASSSEPDAQLVSLRTAAELADALPYLMGFQPTDSIVLLALHGARGRFGGRLRLGIPANTDEWADVSDQLAETLVTSCTRHGTRPDGIVLYLCQEPRAGETAVQAVERLRPLAQSLRVACGRLEVPVYEALCLSDGRFWSYCCPDERCCPAEGTPLALPGTTVMAAAATYAGIQVRGSLRDMEARYAPFTGARAVEQETAFHEAAADLIPRILIRGESETVRRETLALIGLVRDRFQETPAAPARKEADARDDALVSPDEAAMIVLGLQDRVTRDQAAEWMEGPSAPVMLRVWRALARRCVTPYGEHAAAPLTLAGWVAWSLGDHPEARVAFGQALHADPDYLFAQLLHRACNEGMDPELLRRCLRQERDARETRQAREAARTATPAPAAPDASPVTAPAPAPRAAAPEAPAADGPPAGVPEQLALPDPAADPAPAPAPTADVPPQGALASTAPGGPRRPSGPAGANGPAGKAATRRRVGQRGARGRR</sequence>
<dbReference type="EMBL" id="BNBD01000001">
    <property type="protein sequence ID" value="GHF24064.1"/>
    <property type="molecule type" value="Genomic_DNA"/>
</dbReference>
<proteinExistence type="predicted"/>
<feature type="compositionally biased region" description="Basic and acidic residues" evidence="1">
    <location>
        <begin position="387"/>
        <end position="397"/>
    </location>
</feature>
<dbReference type="Proteomes" id="UP000638313">
    <property type="component" value="Unassembled WGS sequence"/>
</dbReference>
<feature type="compositionally biased region" description="Basic residues" evidence="1">
    <location>
        <begin position="490"/>
        <end position="504"/>
    </location>
</feature>
<name>A0A919ASC7_9ACTN</name>
<accession>A0A919ASC7</accession>
<dbReference type="InterPro" id="IPR025447">
    <property type="entry name" value="DUF4192"/>
</dbReference>
<feature type="compositionally biased region" description="Low complexity" evidence="1">
    <location>
        <begin position="398"/>
        <end position="445"/>
    </location>
</feature>
<reference evidence="2" key="2">
    <citation type="submission" date="2020-09" db="EMBL/GenBank/DDBJ databases">
        <authorList>
            <person name="Sun Q."/>
            <person name="Ohkuma M."/>
        </authorList>
    </citation>
    <scope>NUCLEOTIDE SEQUENCE</scope>
    <source>
        <strain evidence="2">JCM 4059</strain>
    </source>
</reference>
<dbReference type="RefSeq" id="WP_190127284.1">
    <property type="nucleotide sequence ID" value="NZ_BNBD01000001.1"/>
</dbReference>
<keyword evidence="3" id="KW-1185">Reference proteome</keyword>
<protein>
    <recommendedName>
        <fullName evidence="4">DUF4192 domain-containing protein</fullName>
    </recommendedName>
</protein>
<comment type="caution">
    <text evidence="2">The sequence shown here is derived from an EMBL/GenBank/DDBJ whole genome shotgun (WGS) entry which is preliminary data.</text>
</comment>
<dbReference type="AlphaFoldDB" id="A0A919ASC7"/>
<feature type="region of interest" description="Disordered" evidence="1">
    <location>
        <begin position="1"/>
        <end position="24"/>
    </location>
</feature>
<dbReference type="Pfam" id="PF13830">
    <property type="entry name" value="DUF4192"/>
    <property type="match status" value="1"/>
</dbReference>
<evidence type="ECO:0000313" key="3">
    <source>
        <dbReference type="Proteomes" id="UP000638313"/>
    </source>
</evidence>
<reference evidence="2" key="1">
    <citation type="journal article" date="2014" name="Int. J. Syst. Evol. Microbiol.">
        <title>Complete genome sequence of Corynebacterium casei LMG S-19264T (=DSM 44701T), isolated from a smear-ripened cheese.</title>
        <authorList>
            <consortium name="US DOE Joint Genome Institute (JGI-PGF)"/>
            <person name="Walter F."/>
            <person name="Albersmeier A."/>
            <person name="Kalinowski J."/>
            <person name="Ruckert C."/>
        </authorList>
    </citation>
    <scope>NUCLEOTIDE SEQUENCE</scope>
    <source>
        <strain evidence="2">JCM 4059</strain>
    </source>
</reference>
<evidence type="ECO:0000256" key="1">
    <source>
        <dbReference type="SAM" id="MobiDB-lite"/>
    </source>
</evidence>
<gene>
    <name evidence="2" type="ORF">GCM10010218_00640</name>
</gene>
<evidence type="ECO:0008006" key="4">
    <source>
        <dbReference type="Google" id="ProtNLM"/>
    </source>
</evidence>
<evidence type="ECO:0000313" key="2">
    <source>
        <dbReference type="EMBL" id="GHF24064.1"/>
    </source>
</evidence>
<feature type="compositionally biased region" description="Low complexity" evidence="1">
    <location>
        <begin position="469"/>
        <end position="489"/>
    </location>
</feature>
<feature type="region of interest" description="Disordered" evidence="1">
    <location>
        <begin position="387"/>
        <end position="504"/>
    </location>
</feature>
<organism evidence="2 3">
    <name type="scientific">Streptomyces mashuensis</name>
    <dbReference type="NCBI Taxonomy" id="33904"/>
    <lineage>
        <taxon>Bacteria</taxon>
        <taxon>Bacillati</taxon>
        <taxon>Actinomycetota</taxon>
        <taxon>Actinomycetes</taxon>
        <taxon>Kitasatosporales</taxon>
        <taxon>Streptomycetaceae</taxon>
        <taxon>Streptomyces</taxon>
    </lineage>
</organism>